<sequence>MPVCDQSRGGWPDADARDERGVVCKSAAQFRSEGGAAAMGWIMSAATDLMMLSVMAAGARRTGHLRFNPDRVQNKMMRSLVVAFFAFGDAIIDTVRDIVQGITAK</sequence>
<reference evidence="2 3" key="1">
    <citation type="submission" date="2018-03" db="EMBL/GenBank/DDBJ databases">
        <authorList>
            <person name="Fogelqvist J."/>
        </authorList>
    </citation>
    <scope>NUCLEOTIDE SEQUENCE [LARGE SCALE GENOMIC DNA]</scope>
</reference>
<organism evidence="2 3">
    <name type="scientific">Plasmodiophora brassicae</name>
    <name type="common">Clubroot disease agent</name>
    <dbReference type="NCBI Taxonomy" id="37360"/>
    <lineage>
        <taxon>Eukaryota</taxon>
        <taxon>Sar</taxon>
        <taxon>Rhizaria</taxon>
        <taxon>Endomyxa</taxon>
        <taxon>Phytomyxea</taxon>
        <taxon>Plasmodiophorida</taxon>
        <taxon>Plasmodiophoridae</taxon>
        <taxon>Plasmodiophora</taxon>
    </lineage>
</organism>
<keyword evidence="1" id="KW-0472">Membrane</keyword>
<feature type="transmembrane region" description="Helical" evidence="1">
    <location>
        <begin position="80"/>
        <end position="99"/>
    </location>
</feature>
<keyword evidence="2" id="KW-0496">Mitochondrion</keyword>
<dbReference type="Proteomes" id="UP000290189">
    <property type="component" value="Unassembled WGS sequence"/>
</dbReference>
<proteinExistence type="predicted"/>
<geneLocation type="mitochondrion" evidence="2"/>
<evidence type="ECO:0000256" key="1">
    <source>
        <dbReference type="SAM" id="Phobius"/>
    </source>
</evidence>
<accession>A0A3P3YBC2</accession>
<name>A0A3P3YBC2_PLABS</name>
<dbReference type="Pfam" id="PF08520">
    <property type="entry name" value="Mitofissin"/>
    <property type="match status" value="1"/>
</dbReference>
<dbReference type="EMBL" id="OVEO01000007">
    <property type="protein sequence ID" value="SPQ97465.1"/>
    <property type="molecule type" value="Genomic_DNA"/>
</dbReference>
<evidence type="ECO:0000313" key="2">
    <source>
        <dbReference type="EMBL" id="SPQ97465.1"/>
    </source>
</evidence>
<keyword evidence="1" id="KW-1133">Transmembrane helix</keyword>
<dbReference type="InterPro" id="IPR013726">
    <property type="entry name" value="Mitofissin"/>
</dbReference>
<evidence type="ECO:0000313" key="3">
    <source>
        <dbReference type="Proteomes" id="UP000290189"/>
    </source>
</evidence>
<keyword evidence="1" id="KW-0812">Transmembrane</keyword>
<dbReference type="AlphaFoldDB" id="A0A3P3YBC2"/>
<protein>
    <submittedName>
        <fullName evidence="2">Uncharacterized protein</fullName>
    </submittedName>
</protein>
<gene>
    <name evidence="2" type="ORF">PLBR_LOCUS4680</name>
</gene>
<feature type="transmembrane region" description="Helical" evidence="1">
    <location>
        <begin position="38"/>
        <end position="59"/>
    </location>
</feature>